<keyword evidence="1" id="KW-0175">Coiled coil</keyword>
<reference evidence="3" key="1">
    <citation type="submission" date="2020-04" db="EMBL/GenBank/DDBJ databases">
        <authorList>
            <person name="Chiriac C."/>
            <person name="Salcher M."/>
            <person name="Ghai R."/>
            <person name="Kavagutti S V."/>
        </authorList>
    </citation>
    <scope>NUCLEOTIDE SEQUENCE</scope>
</reference>
<proteinExistence type="predicted"/>
<dbReference type="EMBL" id="LR796274">
    <property type="protein sequence ID" value="CAB4133628.1"/>
    <property type="molecule type" value="Genomic_DNA"/>
</dbReference>
<sequence>MRDLLESMDKFAGQSVGQKPGDQVRGSEPMPKKGGGKKHPYAGRLVGGCSESENIEESLRQEYEQYLAEYGTPGTVIPSEIGVDPKELAAGRMQRSQQKQEASQQVQNIQMQINALRGQLASLNSSFPQGANPAEKAMTLKQMQGQRNDIISQIEDLTAQLVSARQAAL</sequence>
<feature type="coiled-coil region" evidence="1">
    <location>
        <begin position="99"/>
        <end position="167"/>
    </location>
</feature>
<accession>A0A6J5LG02</accession>
<feature type="region of interest" description="Disordered" evidence="2">
    <location>
        <begin position="1"/>
        <end position="47"/>
    </location>
</feature>
<protein>
    <submittedName>
        <fullName evidence="3">Uncharacterized protein</fullName>
    </submittedName>
</protein>
<evidence type="ECO:0000256" key="1">
    <source>
        <dbReference type="SAM" id="Coils"/>
    </source>
</evidence>
<gene>
    <name evidence="3" type="ORF">UFOVP257_350</name>
</gene>
<name>A0A6J5LG02_9CAUD</name>
<organism evidence="3">
    <name type="scientific">uncultured Caudovirales phage</name>
    <dbReference type="NCBI Taxonomy" id="2100421"/>
    <lineage>
        <taxon>Viruses</taxon>
        <taxon>Duplodnaviria</taxon>
        <taxon>Heunggongvirae</taxon>
        <taxon>Uroviricota</taxon>
        <taxon>Caudoviricetes</taxon>
        <taxon>Peduoviridae</taxon>
        <taxon>Maltschvirus</taxon>
        <taxon>Maltschvirus maltsch</taxon>
    </lineage>
</organism>
<evidence type="ECO:0000313" key="3">
    <source>
        <dbReference type="EMBL" id="CAB4133628.1"/>
    </source>
</evidence>
<evidence type="ECO:0000256" key="2">
    <source>
        <dbReference type="SAM" id="MobiDB-lite"/>
    </source>
</evidence>